<evidence type="ECO:0000256" key="3">
    <source>
        <dbReference type="ARBA" id="ARBA00022512"/>
    </source>
</evidence>
<dbReference type="PROSITE" id="PS00502">
    <property type="entry name" value="POLYGALACTURONASE"/>
    <property type="match status" value="1"/>
</dbReference>
<feature type="signal peptide" evidence="10">
    <location>
        <begin position="1"/>
        <end position="24"/>
    </location>
</feature>
<keyword evidence="5 9" id="KW-0378">Hydrolase</keyword>
<evidence type="ECO:0000256" key="2">
    <source>
        <dbReference type="ARBA" id="ARBA00008834"/>
    </source>
</evidence>
<evidence type="ECO:0000313" key="11">
    <source>
        <dbReference type="EMBL" id="QDK56790.1"/>
    </source>
</evidence>
<evidence type="ECO:0000256" key="10">
    <source>
        <dbReference type="SAM" id="SignalP"/>
    </source>
</evidence>
<dbReference type="GO" id="GO:0005975">
    <property type="term" value="P:carbohydrate metabolic process"/>
    <property type="evidence" value="ECO:0007669"/>
    <property type="project" value="InterPro"/>
</dbReference>
<dbReference type="SMART" id="SM00710">
    <property type="entry name" value="PbH1"/>
    <property type="match status" value="6"/>
</dbReference>
<organism evidence="11">
    <name type="scientific">Mangifera indica</name>
    <name type="common">Mango</name>
    <dbReference type="NCBI Taxonomy" id="29780"/>
    <lineage>
        <taxon>Eukaryota</taxon>
        <taxon>Viridiplantae</taxon>
        <taxon>Streptophyta</taxon>
        <taxon>Embryophyta</taxon>
        <taxon>Tracheophyta</taxon>
        <taxon>Spermatophyta</taxon>
        <taxon>Magnoliopsida</taxon>
        <taxon>eudicotyledons</taxon>
        <taxon>Gunneridae</taxon>
        <taxon>Pentapetalae</taxon>
        <taxon>rosids</taxon>
        <taxon>malvids</taxon>
        <taxon>Sapindales</taxon>
        <taxon>Anacardiaceae</taxon>
        <taxon>Mangifera</taxon>
    </lineage>
</organism>
<gene>
    <name evidence="11" type="primary">PG22-5</name>
</gene>
<feature type="active site" evidence="8">
    <location>
        <position position="242"/>
    </location>
</feature>
<evidence type="ECO:0000256" key="9">
    <source>
        <dbReference type="RuleBase" id="RU361169"/>
    </source>
</evidence>
<dbReference type="SUPFAM" id="SSF51126">
    <property type="entry name" value="Pectin lyase-like"/>
    <property type="match status" value="1"/>
</dbReference>
<keyword evidence="6 9" id="KW-0326">Glycosidase</keyword>
<dbReference type="GO" id="GO:0004650">
    <property type="term" value="F:polygalacturonase activity"/>
    <property type="evidence" value="ECO:0007669"/>
    <property type="project" value="UniProtKB-EC"/>
</dbReference>
<dbReference type="GO" id="GO:0071555">
    <property type="term" value="P:cell wall organization"/>
    <property type="evidence" value="ECO:0007669"/>
    <property type="project" value="UniProtKB-KW"/>
</dbReference>
<dbReference type="InterPro" id="IPR000743">
    <property type="entry name" value="Glyco_hydro_28"/>
</dbReference>
<keyword evidence="7" id="KW-0961">Cell wall biogenesis/degradation</keyword>
<accession>A0A514YDD1</accession>
<evidence type="ECO:0000256" key="5">
    <source>
        <dbReference type="ARBA" id="ARBA00022801"/>
    </source>
</evidence>
<name>A0A514YDD1_MANIN</name>
<dbReference type="FunFam" id="2.160.20.10:FF:000016">
    <property type="entry name" value="Polygalacturonase 7"/>
    <property type="match status" value="1"/>
</dbReference>
<evidence type="ECO:0000256" key="7">
    <source>
        <dbReference type="ARBA" id="ARBA00023316"/>
    </source>
</evidence>
<sequence length="395" mass="41511">MGKPMSSFVLSVLFLVLFFDSSFSIPVTYNVLSLGAKSDGETDSSNAFLDAWSKVCDSAEAATIYVPPGRFLLGKVEFKGQCKNSDITLNIDGTLVAPSDYNVIGDAGNWLIFEHVDGVSINGGTLDGQGASLWTCKKTGNSCPTGATTLEFSNSNNIAINGLTSLNSQKFHIVINGCNNVKAQRVTVSAPGSSPNTDGIHVSSSSDVTIMNSRIGTGDDCVSMGPGANNLWIENVVCGPGHGISIGSLGKDQEEDGVQNVTVKTATFTGTQNGVRIKSWGRPSNGFARNILFQDVIMNNAQNPIVIDQNYCPGDDDCPGQDSGVKISDVTYQDIHGTSATEVAVKFDCSPTNPCSGINLEDVKLTYNNQPAEASCSNADGSASGFVQPDSCLLK</sequence>
<dbReference type="Pfam" id="PF00295">
    <property type="entry name" value="Glyco_hydro_28"/>
    <property type="match status" value="1"/>
</dbReference>
<comment type="subcellular location">
    <subcellularLocation>
        <location evidence="1">Secreted</location>
        <location evidence="1">Cell wall</location>
    </subcellularLocation>
</comment>
<comment type="similarity">
    <text evidence="2 9">Belongs to the glycosyl hydrolase 28 family.</text>
</comment>
<keyword evidence="4" id="KW-0964">Secreted</keyword>
<dbReference type="PANTHER" id="PTHR31375">
    <property type="match status" value="1"/>
</dbReference>
<dbReference type="Gene3D" id="2.160.20.10">
    <property type="entry name" value="Single-stranded right-handed beta-helix, Pectin lyase-like"/>
    <property type="match status" value="1"/>
</dbReference>
<dbReference type="InterPro" id="IPR011050">
    <property type="entry name" value="Pectin_lyase_fold/virulence"/>
</dbReference>
<evidence type="ECO:0000256" key="6">
    <source>
        <dbReference type="ARBA" id="ARBA00023295"/>
    </source>
</evidence>
<keyword evidence="10" id="KW-0732">Signal</keyword>
<dbReference type="InterPro" id="IPR012334">
    <property type="entry name" value="Pectin_lyas_fold"/>
</dbReference>
<dbReference type="EMBL" id="MK936546">
    <property type="protein sequence ID" value="QDK56790.1"/>
    <property type="molecule type" value="Genomic_DNA"/>
</dbReference>
<evidence type="ECO:0000256" key="8">
    <source>
        <dbReference type="PROSITE-ProRule" id="PRU10052"/>
    </source>
</evidence>
<evidence type="ECO:0000256" key="4">
    <source>
        <dbReference type="ARBA" id="ARBA00022525"/>
    </source>
</evidence>
<dbReference type="AlphaFoldDB" id="A0A514YDD1"/>
<dbReference type="EC" id="3.2.1.15" evidence="11"/>
<feature type="chain" id="PRO_5021761100" evidence="10">
    <location>
        <begin position="25"/>
        <end position="395"/>
    </location>
</feature>
<reference evidence="11" key="1">
    <citation type="submission" date="2019-05" db="EMBL/GenBank/DDBJ databases">
        <authorList>
            <person name="Kuhn D.N."/>
        </authorList>
    </citation>
    <scope>NUCLEOTIDE SEQUENCE</scope>
</reference>
<evidence type="ECO:0000256" key="1">
    <source>
        <dbReference type="ARBA" id="ARBA00004191"/>
    </source>
</evidence>
<dbReference type="InterPro" id="IPR006626">
    <property type="entry name" value="PbH1"/>
</dbReference>
<proteinExistence type="inferred from homology"/>
<protein>
    <submittedName>
        <fullName evidence="11">Polygalacturonase</fullName>
        <ecNumber evidence="11">3.2.1.15</ecNumber>
    </submittedName>
</protein>
<reference evidence="11" key="2">
    <citation type="submission" date="2019-07" db="EMBL/GenBank/DDBJ databases">
        <title>Sequencing, Assembly and Annotation of the Mango Genome Cultivar 'Tommy Atkins'.</title>
        <authorList>
            <person name="Islas-Osuna M.A."/>
        </authorList>
    </citation>
    <scope>NUCLEOTIDE SEQUENCE</scope>
</reference>
<keyword evidence="3" id="KW-0134">Cell wall</keyword>